<dbReference type="EMBL" id="CADCVK010000499">
    <property type="protein sequence ID" value="CAA9516918.1"/>
    <property type="molecule type" value="Genomic_DNA"/>
</dbReference>
<name>A0A6J4T9E5_9ACTN</name>
<gene>
    <name evidence="1" type="ORF">AVDCRST_MAG12-3535</name>
</gene>
<proteinExistence type="predicted"/>
<organism evidence="1">
    <name type="scientific">uncultured Rubrobacteraceae bacterium</name>
    <dbReference type="NCBI Taxonomy" id="349277"/>
    <lineage>
        <taxon>Bacteria</taxon>
        <taxon>Bacillati</taxon>
        <taxon>Actinomycetota</taxon>
        <taxon>Rubrobacteria</taxon>
        <taxon>Rubrobacterales</taxon>
        <taxon>Rubrobacteraceae</taxon>
        <taxon>environmental samples</taxon>
    </lineage>
</organism>
<dbReference type="AlphaFoldDB" id="A0A6J4T9E5"/>
<reference evidence="1" key="1">
    <citation type="submission" date="2020-02" db="EMBL/GenBank/DDBJ databases">
        <authorList>
            <person name="Meier V. D."/>
        </authorList>
    </citation>
    <scope>NUCLEOTIDE SEQUENCE</scope>
    <source>
        <strain evidence="1">AVDCRST_MAG12</strain>
    </source>
</reference>
<sequence length="58" mass="6146">MIFVPLSSGVTPVAAGDVLAVTKTRGSNVCRDTSGASTVYHASGRDKIQDRGLRRLAW</sequence>
<accession>A0A6J4T9E5</accession>
<protein>
    <submittedName>
        <fullName evidence="1">Uncharacterized protein</fullName>
    </submittedName>
</protein>
<evidence type="ECO:0000313" key="1">
    <source>
        <dbReference type="EMBL" id="CAA9516918.1"/>
    </source>
</evidence>